<dbReference type="Gene3D" id="3.40.640.10">
    <property type="entry name" value="Type I PLP-dependent aspartate aminotransferase-like (Major domain)"/>
    <property type="match status" value="1"/>
</dbReference>
<name>A0ABN3FAB2_9ACTN</name>
<evidence type="ECO:0000256" key="2">
    <source>
        <dbReference type="ARBA" id="ARBA00022898"/>
    </source>
</evidence>
<dbReference type="PANTHER" id="PTHR45688">
    <property type="match status" value="1"/>
</dbReference>
<comment type="similarity">
    <text evidence="1">Belongs to the class-III pyridoxal-phosphate-dependent aminotransferase family.</text>
</comment>
<comment type="caution">
    <text evidence="3">The sequence shown here is derived from an EMBL/GenBank/DDBJ whole genome shotgun (WGS) entry which is preliminary data.</text>
</comment>
<protein>
    <submittedName>
        <fullName evidence="3">Uncharacterized protein</fullName>
    </submittedName>
</protein>
<dbReference type="InterPro" id="IPR015421">
    <property type="entry name" value="PyrdxlP-dep_Trfase_major"/>
</dbReference>
<dbReference type="PANTHER" id="PTHR45688:SF13">
    <property type="entry name" value="ALANINE--GLYOXYLATE AMINOTRANSFERASE 2-LIKE"/>
    <property type="match status" value="1"/>
</dbReference>
<keyword evidence="4" id="KW-1185">Reference proteome</keyword>
<dbReference type="Pfam" id="PF00202">
    <property type="entry name" value="Aminotran_3"/>
    <property type="match status" value="1"/>
</dbReference>
<reference evidence="3 4" key="1">
    <citation type="journal article" date="2019" name="Int. J. Syst. Evol. Microbiol.">
        <title>The Global Catalogue of Microorganisms (GCM) 10K type strain sequencing project: providing services to taxonomists for standard genome sequencing and annotation.</title>
        <authorList>
            <consortium name="The Broad Institute Genomics Platform"/>
            <consortium name="The Broad Institute Genome Sequencing Center for Infectious Disease"/>
            <person name="Wu L."/>
            <person name="Ma J."/>
        </authorList>
    </citation>
    <scope>NUCLEOTIDE SEQUENCE [LARGE SCALE GENOMIC DNA]</scope>
    <source>
        <strain evidence="3 4">JCM 4316</strain>
    </source>
</reference>
<dbReference type="SUPFAM" id="SSF53383">
    <property type="entry name" value="PLP-dependent transferases"/>
    <property type="match status" value="1"/>
</dbReference>
<evidence type="ECO:0000256" key="1">
    <source>
        <dbReference type="ARBA" id="ARBA00008954"/>
    </source>
</evidence>
<dbReference type="InterPro" id="IPR015424">
    <property type="entry name" value="PyrdxlP-dep_Trfase"/>
</dbReference>
<dbReference type="InterPro" id="IPR015422">
    <property type="entry name" value="PyrdxlP-dep_Trfase_small"/>
</dbReference>
<evidence type="ECO:0000313" key="4">
    <source>
        <dbReference type="Proteomes" id="UP001500253"/>
    </source>
</evidence>
<dbReference type="Proteomes" id="UP001500253">
    <property type="component" value="Unassembled WGS sequence"/>
</dbReference>
<gene>
    <name evidence="3" type="ORF">GCM10010246_03580</name>
</gene>
<accession>A0ABN3FAB2</accession>
<keyword evidence="2" id="KW-0663">Pyridoxal phosphate</keyword>
<dbReference type="InterPro" id="IPR005814">
    <property type="entry name" value="Aminotrans_3"/>
</dbReference>
<proteinExistence type="inferred from homology"/>
<dbReference type="EMBL" id="BAAASD010000001">
    <property type="protein sequence ID" value="GAA2325634.1"/>
    <property type="molecule type" value="Genomic_DNA"/>
</dbReference>
<organism evidence="3 4">
    <name type="scientific">Streptomyces cuspidosporus</name>
    <dbReference type="NCBI Taxonomy" id="66882"/>
    <lineage>
        <taxon>Bacteria</taxon>
        <taxon>Bacillati</taxon>
        <taxon>Actinomycetota</taxon>
        <taxon>Actinomycetes</taxon>
        <taxon>Kitasatosporales</taxon>
        <taxon>Streptomycetaceae</taxon>
        <taxon>Streptomyces</taxon>
    </lineage>
</organism>
<evidence type="ECO:0000313" key="3">
    <source>
        <dbReference type="EMBL" id="GAA2325634.1"/>
    </source>
</evidence>
<dbReference type="Gene3D" id="3.90.1150.10">
    <property type="entry name" value="Aspartate Aminotransferase, domain 1"/>
    <property type="match status" value="1"/>
</dbReference>
<sequence>MFGMGGHGGVTRQDGADHEEHADLLDQRDAVFATVQEHYYADPPRMERGWRHHLMSTEGRSYLDMVNNVTPLGHAHPRVEQAVTRQLRRLNTNSRFHYASVVDFTERLAALLPDRLDTVFLVNSGSEAVDLGISRHRGRRPRRWVTATPSAPSSP</sequence>